<protein>
    <submittedName>
        <fullName evidence="3">FeS assembly SUF system protein</fullName>
    </submittedName>
    <submittedName>
        <fullName evidence="2">[Fe-S] cluster assembly protein</fullName>
    </submittedName>
</protein>
<evidence type="ECO:0000259" key="1">
    <source>
        <dbReference type="Pfam" id="PF01883"/>
    </source>
</evidence>
<evidence type="ECO:0000313" key="4">
    <source>
        <dbReference type="Proteomes" id="UP000221222"/>
    </source>
</evidence>
<dbReference type="SUPFAM" id="SSF117916">
    <property type="entry name" value="Fe-S cluster assembly (FSCA) domain-like"/>
    <property type="match status" value="1"/>
</dbReference>
<dbReference type="RefSeq" id="WP_099343128.1">
    <property type="nucleotide sequence ID" value="NZ_CP032098.1"/>
</dbReference>
<evidence type="ECO:0000313" key="2">
    <source>
        <dbReference type="EMBL" id="AXX91711.1"/>
    </source>
</evidence>
<dbReference type="PANTHER" id="PTHR42831:SF1">
    <property type="entry name" value="FE-S PROTEIN MATURATION AUXILIARY FACTOR YITW"/>
    <property type="match status" value="1"/>
</dbReference>
<dbReference type="EMBL" id="CP032098">
    <property type="protein sequence ID" value="AXX91711.1"/>
    <property type="molecule type" value="Genomic_DNA"/>
</dbReference>
<evidence type="ECO:0000313" key="5">
    <source>
        <dbReference type="Proteomes" id="UP000262712"/>
    </source>
</evidence>
<feature type="domain" description="MIP18 family-like" evidence="1">
    <location>
        <begin position="14"/>
        <end position="86"/>
    </location>
</feature>
<dbReference type="EMBL" id="NXFY01000018">
    <property type="protein sequence ID" value="PHO17401.1"/>
    <property type="molecule type" value="Genomic_DNA"/>
</dbReference>
<evidence type="ECO:0000313" key="3">
    <source>
        <dbReference type="EMBL" id="PHO17401.1"/>
    </source>
</evidence>
<dbReference type="Proteomes" id="UP000221222">
    <property type="component" value="Unassembled WGS sequence"/>
</dbReference>
<dbReference type="AlphaFoldDB" id="A0A2G1DFY3"/>
<reference evidence="3 4" key="1">
    <citation type="submission" date="2017-09" db="EMBL/GenBank/DDBJ databases">
        <title>Arcobacter canalis sp. nov., a new species isolated from a water canal contaminated with urban sewage.</title>
        <authorList>
            <person name="Perez-Cataluna A."/>
            <person name="Salas-Masso N."/>
            <person name="Figueras M.J."/>
        </authorList>
    </citation>
    <scope>NUCLEOTIDE SEQUENCE [LARGE SCALE GENOMIC DNA]</scope>
    <source>
        <strain evidence="3 4">F98-3</strain>
    </source>
</reference>
<gene>
    <name evidence="2" type="primary">sufT</name>
    <name evidence="2" type="ORF">AMOL_0713</name>
    <name evidence="3" type="ORF">CPU12_10780</name>
</gene>
<organism evidence="3 4">
    <name type="scientific">Malaciobacter molluscorum LMG 25693</name>
    <dbReference type="NCBI Taxonomy" id="870501"/>
    <lineage>
        <taxon>Bacteria</taxon>
        <taxon>Pseudomonadati</taxon>
        <taxon>Campylobacterota</taxon>
        <taxon>Epsilonproteobacteria</taxon>
        <taxon>Campylobacterales</taxon>
        <taxon>Arcobacteraceae</taxon>
        <taxon>Malaciobacter</taxon>
    </lineage>
</organism>
<name>A0A2G1DFY3_9BACT</name>
<dbReference type="Proteomes" id="UP000262712">
    <property type="component" value="Chromosome"/>
</dbReference>
<dbReference type="Pfam" id="PF01883">
    <property type="entry name" value="FeS_assembly_P"/>
    <property type="match status" value="1"/>
</dbReference>
<sequence length="116" mass="13428">MSNFTKEQLKEIEEKIIFNLKQVYDPEIPVNVYDLGLIYKIDFEQKDPYLYVTITMTLTSPACPVADALIDQVKYVTQAVELVDEAYVHLVFDPVWNKEMISEEGKDLLMMNGTMI</sequence>
<reference evidence="2 5" key="2">
    <citation type="submission" date="2018-08" db="EMBL/GenBank/DDBJ databases">
        <title>Complete genome of the Arcobacter molluscorum type strain LMG 25693.</title>
        <authorList>
            <person name="Miller W.G."/>
            <person name="Yee E."/>
            <person name="Bono J.L."/>
        </authorList>
    </citation>
    <scope>NUCLEOTIDE SEQUENCE [LARGE SCALE GENOMIC DNA]</scope>
    <source>
        <strain evidence="2 5">CECT 7696</strain>
    </source>
</reference>
<keyword evidence="4" id="KW-1185">Reference proteome</keyword>
<accession>A0A2G1DFY3</accession>
<dbReference type="PANTHER" id="PTHR42831">
    <property type="entry name" value="FE-S PROTEIN MATURATION AUXILIARY FACTOR YITW"/>
    <property type="match status" value="1"/>
</dbReference>
<dbReference type="Gene3D" id="3.30.300.130">
    <property type="entry name" value="Fe-S cluster assembly (FSCA)"/>
    <property type="match status" value="1"/>
</dbReference>
<dbReference type="InterPro" id="IPR002744">
    <property type="entry name" value="MIP18-like"/>
</dbReference>
<dbReference type="InterPro" id="IPR052339">
    <property type="entry name" value="Fe-S_Maturation_MIP18"/>
</dbReference>
<dbReference type="KEGG" id="amol:AMOL_0713"/>
<dbReference type="InterPro" id="IPR034904">
    <property type="entry name" value="FSCA_dom_sf"/>
</dbReference>
<proteinExistence type="predicted"/>